<reference evidence="1" key="1">
    <citation type="submission" date="2018-11" db="EMBL/GenBank/DDBJ databases">
        <title>A distinct lineage of giant viruses engineers rhodopsin photosystems in predatory marine eukaryotes.</title>
        <authorList>
            <person name="Needham D.M."/>
            <person name="Yoshizawa S."/>
            <person name="Hosaka T."/>
            <person name="Poirier C."/>
            <person name="Choi C.-J."/>
            <person name="Hehenberger E."/>
            <person name="Irwin N.A.T."/>
            <person name="Wilken S."/>
            <person name="Yung C.-M."/>
            <person name="Bachy C."/>
            <person name="Kurihara R."/>
            <person name="Nakajima Y."/>
            <person name="Kojima K."/>
            <person name="Kimura-Someya T."/>
            <person name="Leonard G."/>
            <person name="Malmstrom R.R."/>
            <person name="Mende D."/>
            <person name="Olson D.K."/>
            <person name="Sudo Y."/>
            <person name="Sudek S."/>
            <person name="Richards T.A."/>
            <person name="DeLong E.F."/>
            <person name="Keeling P.J."/>
            <person name="Santoro A.E."/>
            <person name="Shirouzu M."/>
            <person name="Iwasaki W."/>
            <person name="Worden A.Z."/>
        </authorList>
    </citation>
    <scope>NUCLEOTIDE SEQUENCE</scope>
</reference>
<proteinExistence type="predicted"/>
<organism evidence="1">
    <name type="scientific">Mimiviridae sp. ChoanoV1</name>
    <dbReference type="NCBI Taxonomy" id="2596887"/>
    <lineage>
        <taxon>Viruses</taxon>
        <taxon>Varidnaviria</taxon>
        <taxon>Bamfordvirae</taxon>
        <taxon>Nucleocytoviricota</taxon>
        <taxon>Megaviricetes</taxon>
        <taxon>Imitervirales</taxon>
        <taxon>Schizomimiviridae</taxon>
    </lineage>
</organism>
<dbReference type="InterPro" id="IPR036691">
    <property type="entry name" value="Endo/exonu/phosph_ase_sf"/>
</dbReference>
<protein>
    <submittedName>
        <fullName evidence="1">Uncharacterized protein</fullName>
    </submittedName>
</protein>
<accession>A0A5B8HW78</accession>
<gene>
    <name evidence="1" type="ORF">2_25</name>
</gene>
<name>A0A5B8HW78_9VIRU</name>
<dbReference type="SUPFAM" id="SSF56219">
    <property type="entry name" value="DNase I-like"/>
    <property type="match status" value="1"/>
</dbReference>
<dbReference type="EMBL" id="MK250086">
    <property type="protein sequence ID" value="QDY51953.1"/>
    <property type="molecule type" value="Genomic_DNA"/>
</dbReference>
<sequence>MFHKFDFIQHNLSAVEYFDSSSSTKSLKVASSNDTYRNIQSYLNKNRLADLYTLQNVETKTNSKNGEIQIEKNKNRFKYEYNDIGSEKYYIKNTSNTIYRKNGCAVVYDSNRFTFMDSFDLGDFPVLCDFASPLVQLQDNKSKEILLVLSVDSISPGPITLPRSNKIRKLFDSLIKMLETFDRICTKLDYNFSFIIGGDFKMNFFEPNLDDYNSSSVRKEEAKKIIDDSIKRLFTTFENLDIEYDLDDSIDTVYTGDDLNNYHNCNDFIFKSKYLITDETQYGCNHQGSLPIWEDLSELKDDFQHKSINCYLGLDKNYI</sequence>
<evidence type="ECO:0000313" key="1">
    <source>
        <dbReference type="EMBL" id="QDY51953.1"/>
    </source>
</evidence>